<dbReference type="GO" id="GO:0052689">
    <property type="term" value="F:carboxylic ester hydrolase activity"/>
    <property type="evidence" value="ECO:0007669"/>
    <property type="project" value="TreeGrafter"/>
</dbReference>
<evidence type="ECO:0000259" key="2">
    <source>
        <dbReference type="Pfam" id="PF02129"/>
    </source>
</evidence>
<dbReference type="InterPro" id="IPR029058">
    <property type="entry name" value="AB_hydrolase_fold"/>
</dbReference>
<dbReference type="Pfam" id="PF02129">
    <property type="entry name" value="Peptidase_S15"/>
    <property type="match status" value="1"/>
</dbReference>
<keyword evidence="4" id="KW-1185">Reference proteome</keyword>
<dbReference type="PANTHER" id="PTHR43265">
    <property type="entry name" value="ESTERASE ESTD"/>
    <property type="match status" value="1"/>
</dbReference>
<name>A0A8J3FEW0_9FLAO</name>
<feature type="chain" id="PRO_5035257865" description="Xaa-Pro dipeptidyl-peptidase-like domain-containing protein" evidence="1">
    <location>
        <begin position="23"/>
        <end position="433"/>
    </location>
</feature>
<sequence length="433" mass="48820">MNKTKILSFLILIILLASCKQNYHNSQTNKSGLYSGTFSYGNFTDNIIFEVEKDSSNYHVFFTSLEQNANRIPLQKISVVGDSINFKLQSDYYTYTFKNKWVDNNEKLQGSLTVDTVSVNYSLEKELKNGQALKSEDITFKSNNLGLNGTIWYPQKSNGNALVIVTSSGNADRSSSRAEAIMFAKKGYTTFHYDKRGTGNSEGDWTSSTIDELVSDDINAIEYFSNKTHVPLSNIGIKGSSQGASKVPYILDKLPDLNYGIAVSCPGVTLLESDLNYWKNLNSNEIGNDIDDAANLQRDIYRFIAGTLSKTDLEKHVKSKKEKVWFKNIWIPNLDEVKTDKKLLYSPIPYFEKVKQPILIVQGTKDEIIPIESSQIITEALKKANNDKFEVHFLKGASHAMNNVGESDFPYWSKLHSDYIGTLTNWMTSIIIK</sequence>
<reference evidence="3" key="2">
    <citation type="submission" date="2020-09" db="EMBL/GenBank/DDBJ databases">
        <authorList>
            <person name="Sun Q."/>
            <person name="Ohkuma M."/>
        </authorList>
    </citation>
    <scope>NUCLEOTIDE SEQUENCE</scope>
    <source>
        <strain evidence="3">JCM 12862</strain>
    </source>
</reference>
<evidence type="ECO:0000256" key="1">
    <source>
        <dbReference type="SAM" id="SignalP"/>
    </source>
</evidence>
<accession>A0A8J3FEW0</accession>
<feature type="domain" description="Xaa-Pro dipeptidyl-peptidase-like" evidence="2">
    <location>
        <begin position="149"/>
        <end position="385"/>
    </location>
</feature>
<evidence type="ECO:0000313" key="3">
    <source>
        <dbReference type="EMBL" id="GGK15585.1"/>
    </source>
</evidence>
<protein>
    <recommendedName>
        <fullName evidence="2">Xaa-Pro dipeptidyl-peptidase-like domain-containing protein</fullName>
    </recommendedName>
</protein>
<dbReference type="PROSITE" id="PS51257">
    <property type="entry name" value="PROKAR_LIPOPROTEIN"/>
    <property type="match status" value="1"/>
</dbReference>
<organism evidence="3 4">
    <name type="scientific">Yeosuana aromativorans</name>
    <dbReference type="NCBI Taxonomy" id="288019"/>
    <lineage>
        <taxon>Bacteria</taxon>
        <taxon>Pseudomonadati</taxon>
        <taxon>Bacteroidota</taxon>
        <taxon>Flavobacteriia</taxon>
        <taxon>Flavobacteriales</taxon>
        <taxon>Flavobacteriaceae</taxon>
        <taxon>Yeosuana</taxon>
    </lineage>
</organism>
<dbReference type="RefSeq" id="WP_188650150.1">
    <property type="nucleotide sequence ID" value="NZ_BMNR01000002.1"/>
</dbReference>
<dbReference type="PANTHER" id="PTHR43265:SF1">
    <property type="entry name" value="ESTERASE ESTD"/>
    <property type="match status" value="1"/>
</dbReference>
<feature type="signal peptide" evidence="1">
    <location>
        <begin position="1"/>
        <end position="22"/>
    </location>
</feature>
<gene>
    <name evidence="3" type="ORF">GCM10007962_07320</name>
</gene>
<proteinExistence type="predicted"/>
<dbReference type="Proteomes" id="UP000612329">
    <property type="component" value="Unassembled WGS sequence"/>
</dbReference>
<dbReference type="InterPro" id="IPR000383">
    <property type="entry name" value="Xaa-Pro-like_dom"/>
</dbReference>
<dbReference type="InterPro" id="IPR053145">
    <property type="entry name" value="AB_hydrolase_Est10"/>
</dbReference>
<keyword evidence="1" id="KW-0732">Signal</keyword>
<evidence type="ECO:0000313" key="4">
    <source>
        <dbReference type="Proteomes" id="UP000612329"/>
    </source>
</evidence>
<dbReference type="EMBL" id="BMNR01000002">
    <property type="protein sequence ID" value="GGK15585.1"/>
    <property type="molecule type" value="Genomic_DNA"/>
</dbReference>
<reference evidence="3" key="1">
    <citation type="journal article" date="2014" name="Int. J. Syst. Evol. Microbiol.">
        <title>Complete genome sequence of Corynebacterium casei LMG S-19264T (=DSM 44701T), isolated from a smear-ripened cheese.</title>
        <authorList>
            <consortium name="US DOE Joint Genome Institute (JGI-PGF)"/>
            <person name="Walter F."/>
            <person name="Albersmeier A."/>
            <person name="Kalinowski J."/>
            <person name="Ruckert C."/>
        </authorList>
    </citation>
    <scope>NUCLEOTIDE SEQUENCE</scope>
    <source>
        <strain evidence="3">JCM 12862</strain>
    </source>
</reference>
<dbReference type="Gene3D" id="3.40.50.1820">
    <property type="entry name" value="alpha/beta hydrolase"/>
    <property type="match status" value="1"/>
</dbReference>
<dbReference type="AlphaFoldDB" id="A0A8J3FEW0"/>
<comment type="caution">
    <text evidence="3">The sequence shown here is derived from an EMBL/GenBank/DDBJ whole genome shotgun (WGS) entry which is preliminary data.</text>
</comment>
<dbReference type="SUPFAM" id="SSF53474">
    <property type="entry name" value="alpha/beta-Hydrolases"/>
    <property type="match status" value="1"/>
</dbReference>